<protein>
    <submittedName>
        <fullName evidence="1">Uncharacterized protein</fullName>
    </submittedName>
</protein>
<name>A0A0F9AFG0_9ZZZZ</name>
<gene>
    <name evidence="1" type="ORF">LCGC14_2577700</name>
</gene>
<dbReference type="AlphaFoldDB" id="A0A0F9AFG0"/>
<evidence type="ECO:0000313" key="1">
    <source>
        <dbReference type="EMBL" id="KKL08254.1"/>
    </source>
</evidence>
<reference evidence="1" key="1">
    <citation type="journal article" date="2015" name="Nature">
        <title>Complex archaea that bridge the gap between prokaryotes and eukaryotes.</title>
        <authorList>
            <person name="Spang A."/>
            <person name="Saw J.H."/>
            <person name="Jorgensen S.L."/>
            <person name="Zaremba-Niedzwiedzka K."/>
            <person name="Martijn J."/>
            <person name="Lind A.E."/>
            <person name="van Eijk R."/>
            <person name="Schleper C."/>
            <person name="Guy L."/>
            <person name="Ettema T.J."/>
        </authorList>
    </citation>
    <scope>NUCLEOTIDE SEQUENCE</scope>
</reference>
<proteinExistence type="predicted"/>
<accession>A0A0F9AFG0</accession>
<comment type="caution">
    <text evidence="1">The sequence shown here is derived from an EMBL/GenBank/DDBJ whole genome shotgun (WGS) entry which is preliminary data.</text>
</comment>
<dbReference type="EMBL" id="LAZR01042952">
    <property type="protein sequence ID" value="KKL08254.1"/>
    <property type="molecule type" value="Genomic_DNA"/>
</dbReference>
<organism evidence="1">
    <name type="scientific">marine sediment metagenome</name>
    <dbReference type="NCBI Taxonomy" id="412755"/>
    <lineage>
        <taxon>unclassified sequences</taxon>
        <taxon>metagenomes</taxon>
        <taxon>ecological metagenomes</taxon>
    </lineage>
</organism>
<sequence length="116" mass="12725">MPAKFIVVVSDRDDGKRAEITLLDDARKAEVLVETLLEAGFEQERIRLFSGDQAEMQVTYRPQVSLTEDPQGSTATKESLIGEAVEPLRAAGETGPEEATPFVKDGVRFSSLFRPA</sequence>